<organism evidence="1 2">
    <name type="scientific">Ixodes persulcatus</name>
    <name type="common">Taiga tick</name>
    <dbReference type="NCBI Taxonomy" id="34615"/>
    <lineage>
        <taxon>Eukaryota</taxon>
        <taxon>Metazoa</taxon>
        <taxon>Ecdysozoa</taxon>
        <taxon>Arthropoda</taxon>
        <taxon>Chelicerata</taxon>
        <taxon>Arachnida</taxon>
        <taxon>Acari</taxon>
        <taxon>Parasitiformes</taxon>
        <taxon>Ixodida</taxon>
        <taxon>Ixodoidea</taxon>
        <taxon>Ixodidae</taxon>
        <taxon>Ixodinae</taxon>
        <taxon>Ixodes</taxon>
    </lineage>
</organism>
<name>A0AC60R0Y7_IXOPE</name>
<evidence type="ECO:0000313" key="1">
    <source>
        <dbReference type="EMBL" id="KAG0445322.1"/>
    </source>
</evidence>
<evidence type="ECO:0000313" key="2">
    <source>
        <dbReference type="Proteomes" id="UP000805193"/>
    </source>
</evidence>
<sequence>MGSDHFPIKITLAAERPVTRETKFILWDCFRMAFEKEDQEQSIESRISAALRASTKIYNVKEEAPDPDIHLLNLWASRLQAQQRYRKNRKNKVLRAKFNAASAKAKRYTIQLKRQNWQRHCHSFNEKTGSKRMWRTFKGLNNKTKAKKTGESIALRLGISEQELADTAGSLFFPPDNNKRPLEDKPEYSATTPMDAPFNMGELVQALSKARNTMPGPDRITVAALRNLPEKGKEQLLEVFNKVWESGDIPKEWKHSTVIPIPKPGKPLDSLQNLRPISLTSNMCKIMERMVLARITWMLEDKGKNESPAYSPFQTGFRPGLSTTDSIALIHKDVLSKQPSNRPKTVVAIDVKKAFDSVPHWAVIRGAINRGLKGKCLQFIRSFLTERTFSVQVGRTEGKTTVLTRGVPQGAVISPTLFNMVMADLAFELDKHECLNYTIYADDITLWSVAPTILLQQHYLNGGLDAIACFLENINMEISAEKTQYVIVANKTGRERFSSMRLEVNGTTIQSAPDVKILGVIIQEDGRATKWYDNIRRTWKSTIGTISKVTSKSWGAQEHTLRTLVRALLVSKTMYGWNYLRLSRAQKDRLERLNNNARRLITGLPKCTKLEDLIEIADINRLNEIAAEDKLSQVLRLQKTPAGRKILNKLGYQYATHLYETASPPWEDTFITETKPVPQNMGKEQENRRCTMARGHLKQTQAEVESGKTVYYSDAAVSKDVVALATVNSKGDLALLKLNESMASRDAELKAILMAVENSDPQQECLVYTDSKAAYEECRNPSTSNKTAKAIKARVMNRHTKLSVRWIPGHQNIPGNEAAHAAARVMLSSPSSDPGYGGLTCSSERQDPKALKDDERAERRERLHALRKQDAHPLPGGPYSRWDRVCFRRLRTGTAMVPKRTAMYAWNKQRLKRYNEENSDPADDTDESLCRHCKVVASENHVFWDCINILEKKEEILQTIPEDQRPKSLAEWTRSSGSPKHRKELFDSLLRFIKEAHLTHFI</sequence>
<proteinExistence type="predicted"/>
<reference evidence="1 2" key="1">
    <citation type="journal article" date="2020" name="Cell">
        <title>Large-Scale Comparative Analyses of Tick Genomes Elucidate Their Genetic Diversity and Vector Capacities.</title>
        <authorList>
            <consortium name="Tick Genome and Microbiome Consortium (TIGMIC)"/>
            <person name="Jia N."/>
            <person name="Wang J."/>
            <person name="Shi W."/>
            <person name="Du L."/>
            <person name="Sun Y."/>
            <person name="Zhan W."/>
            <person name="Jiang J.F."/>
            <person name="Wang Q."/>
            <person name="Zhang B."/>
            <person name="Ji P."/>
            <person name="Bell-Sakyi L."/>
            <person name="Cui X.M."/>
            <person name="Yuan T.T."/>
            <person name="Jiang B.G."/>
            <person name="Yang W.F."/>
            <person name="Lam T.T."/>
            <person name="Chang Q.C."/>
            <person name="Ding S.J."/>
            <person name="Wang X.J."/>
            <person name="Zhu J.G."/>
            <person name="Ruan X.D."/>
            <person name="Zhao L."/>
            <person name="Wei J.T."/>
            <person name="Ye R.Z."/>
            <person name="Que T.C."/>
            <person name="Du C.H."/>
            <person name="Zhou Y.H."/>
            <person name="Cheng J.X."/>
            <person name="Dai P.F."/>
            <person name="Guo W.B."/>
            <person name="Han X.H."/>
            <person name="Huang E.J."/>
            <person name="Li L.F."/>
            <person name="Wei W."/>
            <person name="Gao Y.C."/>
            <person name="Liu J.Z."/>
            <person name="Shao H.Z."/>
            <person name="Wang X."/>
            <person name="Wang C.C."/>
            <person name="Yang T.C."/>
            <person name="Huo Q.B."/>
            <person name="Li W."/>
            <person name="Chen H.Y."/>
            <person name="Chen S.E."/>
            <person name="Zhou L.G."/>
            <person name="Ni X.B."/>
            <person name="Tian J.H."/>
            <person name="Sheng Y."/>
            <person name="Liu T."/>
            <person name="Pan Y.S."/>
            <person name="Xia L.Y."/>
            <person name="Li J."/>
            <person name="Zhao F."/>
            <person name="Cao W.C."/>
        </authorList>
    </citation>
    <scope>NUCLEOTIDE SEQUENCE [LARGE SCALE GENOMIC DNA]</scope>
    <source>
        <strain evidence="1">Iper-2018</strain>
    </source>
</reference>
<accession>A0AC60R0Y7</accession>
<comment type="caution">
    <text evidence="1">The sequence shown here is derived from an EMBL/GenBank/DDBJ whole genome shotgun (WGS) entry which is preliminary data.</text>
</comment>
<dbReference type="Proteomes" id="UP000805193">
    <property type="component" value="Unassembled WGS sequence"/>
</dbReference>
<keyword evidence="2" id="KW-1185">Reference proteome</keyword>
<gene>
    <name evidence="1" type="ORF">HPB47_016762</name>
</gene>
<dbReference type="EMBL" id="JABSTQ010000554">
    <property type="protein sequence ID" value="KAG0445322.1"/>
    <property type="molecule type" value="Genomic_DNA"/>
</dbReference>
<protein>
    <submittedName>
        <fullName evidence="1">Uncharacterized protein</fullName>
    </submittedName>
</protein>